<dbReference type="OrthoDB" id="2678087at2759"/>
<dbReference type="HOGENOM" id="CLU_099534_1_0_1"/>
<protein>
    <submittedName>
        <fullName evidence="2">Unplaced genomic scaffold scaffold_4, whole genome shotgun sequence</fullName>
    </submittedName>
</protein>
<sequence>MSSATNPDVVINAFIAGIHPYFDYVLAATAFSACLFTLLVVLFAFSTKESRRRLVFRLNVLAICVSMTLGVLVGLVSGKAMMDPFNQVARSVYIASIVFALFPLVLYDSILLTRLFALYPVSTTPPTTLLKIFAFPFCVKCARVIVLVCFLIYL</sequence>
<evidence type="ECO:0000313" key="2">
    <source>
        <dbReference type="EMBL" id="KIK29865.1"/>
    </source>
</evidence>
<keyword evidence="1" id="KW-1133">Transmembrane helix</keyword>
<feature type="transmembrane region" description="Helical" evidence="1">
    <location>
        <begin position="24"/>
        <end position="46"/>
    </location>
</feature>
<gene>
    <name evidence="2" type="ORF">PISMIDRAFT_671833</name>
</gene>
<reference evidence="2 3" key="1">
    <citation type="submission" date="2014-04" db="EMBL/GenBank/DDBJ databases">
        <authorList>
            <consortium name="DOE Joint Genome Institute"/>
            <person name="Kuo A."/>
            <person name="Kohler A."/>
            <person name="Costa M.D."/>
            <person name="Nagy L.G."/>
            <person name="Floudas D."/>
            <person name="Copeland A."/>
            <person name="Barry K.W."/>
            <person name="Cichocki N."/>
            <person name="Veneault-Fourrey C."/>
            <person name="LaButti K."/>
            <person name="Lindquist E.A."/>
            <person name="Lipzen A."/>
            <person name="Lundell T."/>
            <person name="Morin E."/>
            <person name="Murat C."/>
            <person name="Sun H."/>
            <person name="Tunlid A."/>
            <person name="Henrissat B."/>
            <person name="Grigoriev I.V."/>
            <person name="Hibbett D.S."/>
            <person name="Martin F."/>
            <person name="Nordberg H.P."/>
            <person name="Cantor M.N."/>
            <person name="Hua S.X."/>
        </authorList>
    </citation>
    <scope>NUCLEOTIDE SEQUENCE [LARGE SCALE GENOMIC DNA]</scope>
    <source>
        <strain evidence="2 3">441</strain>
    </source>
</reference>
<dbReference type="AlphaFoldDB" id="A0A0C9YXL4"/>
<keyword evidence="1" id="KW-0472">Membrane</keyword>
<feature type="transmembrane region" description="Helical" evidence="1">
    <location>
        <begin position="92"/>
        <end position="117"/>
    </location>
</feature>
<name>A0A0C9YXL4_9AGAM</name>
<dbReference type="EMBL" id="KN833688">
    <property type="protein sequence ID" value="KIK29865.1"/>
    <property type="molecule type" value="Genomic_DNA"/>
</dbReference>
<dbReference type="Proteomes" id="UP000054018">
    <property type="component" value="Unassembled WGS sequence"/>
</dbReference>
<accession>A0A0C9YXL4</accession>
<evidence type="ECO:0000256" key="1">
    <source>
        <dbReference type="SAM" id="Phobius"/>
    </source>
</evidence>
<evidence type="ECO:0000313" key="3">
    <source>
        <dbReference type="Proteomes" id="UP000054018"/>
    </source>
</evidence>
<feature type="transmembrane region" description="Helical" evidence="1">
    <location>
        <begin position="129"/>
        <end position="153"/>
    </location>
</feature>
<feature type="transmembrane region" description="Helical" evidence="1">
    <location>
        <begin position="58"/>
        <end position="80"/>
    </location>
</feature>
<keyword evidence="1" id="KW-0812">Transmembrane</keyword>
<keyword evidence="3" id="KW-1185">Reference proteome</keyword>
<proteinExistence type="predicted"/>
<reference evidence="3" key="2">
    <citation type="submission" date="2015-01" db="EMBL/GenBank/DDBJ databases">
        <title>Evolutionary Origins and Diversification of the Mycorrhizal Mutualists.</title>
        <authorList>
            <consortium name="DOE Joint Genome Institute"/>
            <consortium name="Mycorrhizal Genomics Consortium"/>
            <person name="Kohler A."/>
            <person name="Kuo A."/>
            <person name="Nagy L.G."/>
            <person name="Floudas D."/>
            <person name="Copeland A."/>
            <person name="Barry K.W."/>
            <person name="Cichocki N."/>
            <person name="Veneault-Fourrey C."/>
            <person name="LaButti K."/>
            <person name="Lindquist E.A."/>
            <person name="Lipzen A."/>
            <person name="Lundell T."/>
            <person name="Morin E."/>
            <person name="Murat C."/>
            <person name="Riley R."/>
            <person name="Ohm R."/>
            <person name="Sun H."/>
            <person name="Tunlid A."/>
            <person name="Henrissat B."/>
            <person name="Grigoriev I.V."/>
            <person name="Hibbett D.S."/>
            <person name="Martin F."/>
        </authorList>
    </citation>
    <scope>NUCLEOTIDE SEQUENCE [LARGE SCALE GENOMIC DNA]</scope>
    <source>
        <strain evidence="3">441</strain>
    </source>
</reference>
<organism evidence="2 3">
    <name type="scientific">Pisolithus microcarpus 441</name>
    <dbReference type="NCBI Taxonomy" id="765257"/>
    <lineage>
        <taxon>Eukaryota</taxon>
        <taxon>Fungi</taxon>
        <taxon>Dikarya</taxon>
        <taxon>Basidiomycota</taxon>
        <taxon>Agaricomycotina</taxon>
        <taxon>Agaricomycetes</taxon>
        <taxon>Agaricomycetidae</taxon>
        <taxon>Boletales</taxon>
        <taxon>Sclerodermatineae</taxon>
        <taxon>Pisolithaceae</taxon>
        <taxon>Pisolithus</taxon>
    </lineage>
</organism>